<sequence length="191" mass="21884">MLPLEELLSVHNKMYYYLQERTQDDDVRRRVRVTASRIQERLQQHGARKLIGATGGGGSINMQLSAPSPAPAQLRQDIIERQQVQSQLQIQQPAQEAFTMVPFAQQQPMPQSIQQGLMYQQQAPLQQSILYHPQQQPQSFNITTPVSTLTLASAPVQNILIEPFDSPRIVYLSRRRRLRNQGLLYYSDDSD</sequence>
<keyword evidence="2" id="KW-1185">Reference proteome</keyword>
<dbReference type="AlphaFoldDB" id="A0A177DUQ8"/>
<dbReference type="Proteomes" id="UP000077248">
    <property type="component" value="Unassembled WGS sequence"/>
</dbReference>
<dbReference type="EMBL" id="KV441474">
    <property type="protein sequence ID" value="OAG22529.1"/>
    <property type="molecule type" value="Genomic_DNA"/>
</dbReference>
<dbReference type="RefSeq" id="XP_018387950.1">
    <property type="nucleotide sequence ID" value="XM_018529443.1"/>
</dbReference>
<reference evidence="1 2" key="1">
    <citation type="submission" date="2016-05" db="EMBL/GenBank/DDBJ databases">
        <title>Comparative analysis of secretome profiles of manganese(II)-oxidizing ascomycete fungi.</title>
        <authorList>
            <consortium name="DOE Joint Genome Institute"/>
            <person name="Zeiner C.A."/>
            <person name="Purvine S.O."/>
            <person name="Zink E.M."/>
            <person name="Wu S."/>
            <person name="Pasa-Tolic L."/>
            <person name="Chaput D.L."/>
            <person name="Haridas S."/>
            <person name="Grigoriev I.V."/>
            <person name="Santelli C.M."/>
            <person name="Hansel C.M."/>
        </authorList>
    </citation>
    <scope>NUCLEOTIDE SEQUENCE [LARGE SCALE GENOMIC DNA]</scope>
    <source>
        <strain evidence="1 2">SRC1lrK2f</strain>
    </source>
</reference>
<dbReference type="GeneID" id="29115037"/>
<evidence type="ECO:0000313" key="1">
    <source>
        <dbReference type="EMBL" id="OAG22529.1"/>
    </source>
</evidence>
<accession>A0A177DUQ8</accession>
<evidence type="ECO:0000313" key="2">
    <source>
        <dbReference type="Proteomes" id="UP000077248"/>
    </source>
</evidence>
<protein>
    <submittedName>
        <fullName evidence="1">Uncharacterized protein</fullName>
    </submittedName>
</protein>
<organism evidence="1 2">
    <name type="scientific">Alternaria alternata</name>
    <name type="common">Alternaria rot fungus</name>
    <name type="synonym">Torula alternata</name>
    <dbReference type="NCBI Taxonomy" id="5599"/>
    <lineage>
        <taxon>Eukaryota</taxon>
        <taxon>Fungi</taxon>
        <taxon>Dikarya</taxon>
        <taxon>Ascomycota</taxon>
        <taxon>Pezizomycotina</taxon>
        <taxon>Dothideomycetes</taxon>
        <taxon>Pleosporomycetidae</taxon>
        <taxon>Pleosporales</taxon>
        <taxon>Pleosporineae</taxon>
        <taxon>Pleosporaceae</taxon>
        <taxon>Alternaria</taxon>
        <taxon>Alternaria sect. Alternaria</taxon>
        <taxon>Alternaria alternata complex</taxon>
    </lineage>
</organism>
<name>A0A177DUQ8_ALTAL</name>
<dbReference type="VEuPathDB" id="FungiDB:CC77DRAFT_1086987"/>
<dbReference type="KEGG" id="aalt:CC77DRAFT_1086987"/>
<gene>
    <name evidence="1" type="ORF">CC77DRAFT_1086987</name>
</gene>
<proteinExistence type="predicted"/>